<dbReference type="OrthoDB" id="10258955at2759"/>
<reference evidence="1" key="1">
    <citation type="submission" date="2020-10" db="EMBL/GenBank/DDBJ databases">
        <title>Genome Sequence of Monilinia vaccinii-corymbosi Sheds Light on Mummy Berry Disease Infection of Blueberry and Mating Type.</title>
        <authorList>
            <person name="Yow A.G."/>
            <person name="Zhang Y."/>
            <person name="Bansal K."/>
            <person name="Eacker S.M."/>
            <person name="Sullivan S."/>
            <person name="Liachko I."/>
            <person name="Cubeta M.A."/>
            <person name="Rollins J.A."/>
            <person name="Ashrafi H."/>
        </authorList>
    </citation>
    <scope>NUCLEOTIDE SEQUENCE</scope>
    <source>
        <strain evidence="1">RL-1</strain>
    </source>
</reference>
<keyword evidence="2" id="KW-1185">Reference proteome</keyword>
<gene>
    <name evidence="1" type="ORF">DSL72_003533</name>
</gene>
<evidence type="ECO:0000313" key="2">
    <source>
        <dbReference type="Proteomes" id="UP000672032"/>
    </source>
</evidence>
<name>A0A8A3NU90_9HELO</name>
<dbReference type="EMBL" id="CP063405">
    <property type="protein sequence ID" value="QSZ29023.1"/>
    <property type="molecule type" value="Genomic_DNA"/>
</dbReference>
<sequence length="71" mass="7555">MVATFVCLHSPGTSETLETGNAKYLIFPAATAHAFNLSESLALQSMTTSVPSWHDTASAHFVLARPRLGGH</sequence>
<dbReference type="Proteomes" id="UP000672032">
    <property type="component" value="Chromosome 1"/>
</dbReference>
<dbReference type="AlphaFoldDB" id="A0A8A3NU90"/>
<proteinExistence type="predicted"/>
<protein>
    <submittedName>
        <fullName evidence="1">Uncharacterized protein</fullName>
    </submittedName>
</protein>
<organism evidence="1 2">
    <name type="scientific">Monilinia vaccinii-corymbosi</name>
    <dbReference type="NCBI Taxonomy" id="61207"/>
    <lineage>
        <taxon>Eukaryota</taxon>
        <taxon>Fungi</taxon>
        <taxon>Dikarya</taxon>
        <taxon>Ascomycota</taxon>
        <taxon>Pezizomycotina</taxon>
        <taxon>Leotiomycetes</taxon>
        <taxon>Helotiales</taxon>
        <taxon>Sclerotiniaceae</taxon>
        <taxon>Monilinia</taxon>
    </lineage>
</organism>
<evidence type="ECO:0000313" key="1">
    <source>
        <dbReference type="EMBL" id="QSZ29023.1"/>
    </source>
</evidence>
<accession>A0A8A3NU90</accession>